<protein>
    <submittedName>
        <fullName evidence="1">Uncharacterized protein</fullName>
    </submittedName>
</protein>
<name>A0ABQ4DS28_9ACTN</name>
<organism evidence="1 2">
    <name type="scientific">Plantactinospora endophytica</name>
    <dbReference type="NCBI Taxonomy" id="673535"/>
    <lineage>
        <taxon>Bacteria</taxon>
        <taxon>Bacillati</taxon>
        <taxon>Actinomycetota</taxon>
        <taxon>Actinomycetes</taxon>
        <taxon>Micromonosporales</taxon>
        <taxon>Micromonosporaceae</taxon>
        <taxon>Plantactinospora</taxon>
    </lineage>
</organism>
<comment type="caution">
    <text evidence="1">The sequence shown here is derived from an EMBL/GenBank/DDBJ whole genome shotgun (WGS) entry which is preliminary data.</text>
</comment>
<reference evidence="1 2" key="1">
    <citation type="submission" date="2021-01" db="EMBL/GenBank/DDBJ databases">
        <title>Whole genome shotgun sequence of Plantactinospora endophytica NBRC 110450.</title>
        <authorList>
            <person name="Komaki H."/>
            <person name="Tamura T."/>
        </authorList>
    </citation>
    <scope>NUCLEOTIDE SEQUENCE [LARGE SCALE GENOMIC DNA]</scope>
    <source>
        <strain evidence="1 2">NBRC 110450</strain>
    </source>
</reference>
<keyword evidence="2" id="KW-1185">Reference proteome</keyword>
<dbReference type="RefSeq" id="WP_203863959.1">
    <property type="nucleotide sequence ID" value="NZ_BONW01000001.1"/>
</dbReference>
<dbReference type="Proteomes" id="UP000646749">
    <property type="component" value="Unassembled WGS sequence"/>
</dbReference>
<evidence type="ECO:0000313" key="1">
    <source>
        <dbReference type="EMBL" id="GIG85270.1"/>
    </source>
</evidence>
<dbReference type="EMBL" id="BONW01000001">
    <property type="protein sequence ID" value="GIG85270.1"/>
    <property type="molecule type" value="Genomic_DNA"/>
</dbReference>
<proteinExistence type="predicted"/>
<sequence>MPTTGVGAATDVRPESLDGSANTLLELAGLLQAGRPELTVSARVASPAAHEEVAGSKRE</sequence>
<accession>A0ABQ4DS28</accession>
<evidence type="ECO:0000313" key="2">
    <source>
        <dbReference type="Proteomes" id="UP000646749"/>
    </source>
</evidence>
<gene>
    <name evidence="1" type="ORF">Pen02_02060</name>
</gene>